<protein>
    <submittedName>
        <fullName evidence="6">Uncharacterized protein</fullName>
    </submittedName>
</protein>
<organism evidence="6">
    <name type="scientific">Cuerna arida</name>
    <dbReference type="NCBI Taxonomy" id="1464854"/>
    <lineage>
        <taxon>Eukaryota</taxon>
        <taxon>Metazoa</taxon>
        <taxon>Ecdysozoa</taxon>
        <taxon>Arthropoda</taxon>
        <taxon>Hexapoda</taxon>
        <taxon>Insecta</taxon>
        <taxon>Pterygota</taxon>
        <taxon>Neoptera</taxon>
        <taxon>Paraneoptera</taxon>
        <taxon>Hemiptera</taxon>
        <taxon>Auchenorrhyncha</taxon>
        <taxon>Membracoidea</taxon>
        <taxon>Cicadellidae</taxon>
        <taxon>Cicadellinae</taxon>
        <taxon>Proconiini</taxon>
        <taxon>Cuerna</taxon>
    </lineage>
</organism>
<feature type="region of interest" description="Disordered" evidence="5">
    <location>
        <begin position="1"/>
        <end position="31"/>
    </location>
</feature>
<evidence type="ECO:0000256" key="5">
    <source>
        <dbReference type="SAM" id="MobiDB-lite"/>
    </source>
</evidence>
<sequence>ENARRPENLPPNQGGRYSGFGYSRDTSPLPRSQTQEFVDSTLSKVASSWSIFSSAAAKVVSKTTESAVKIGEITSQKVKDGTIVEELGNQVSQGFKKLGEISRIGWQTLPGSNYPQVSRSQSEFFTTTSPNQSYHSTTIGNESQMKSDFTDKKPEVE</sequence>
<keyword evidence="2" id="KW-0479">Metal-binding</keyword>
<dbReference type="EMBL" id="GECZ01022026">
    <property type="protein sequence ID" value="JAS47743.1"/>
    <property type="molecule type" value="Transcribed_RNA"/>
</dbReference>
<dbReference type="PANTHER" id="PTHR46395">
    <property type="entry name" value="ADP-RIBOSYLATION FACTOR GTPASE-ACTIVATING PROTEIN 1"/>
    <property type="match status" value="1"/>
</dbReference>
<feature type="non-terminal residue" evidence="6">
    <location>
        <position position="157"/>
    </location>
</feature>
<dbReference type="GO" id="GO:0008270">
    <property type="term" value="F:zinc ion binding"/>
    <property type="evidence" value="ECO:0007669"/>
    <property type="project" value="UniProtKB-KW"/>
</dbReference>
<keyword evidence="4" id="KW-0862">Zinc</keyword>
<evidence type="ECO:0000256" key="1">
    <source>
        <dbReference type="ARBA" id="ARBA00022468"/>
    </source>
</evidence>
<reference evidence="6" key="1">
    <citation type="submission" date="2015-11" db="EMBL/GenBank/DDBJ databases">
        <title>De novo transcriptome assembly of four potential Pierce s Disease insect vectors from Arizona vineyards.</title>
        <authorList>
            <person name="Tassone E.E."/>
        </authorList>
    </citation>
    <scope>NUCLEOTIDE SEQUENCE</scope>
</reference>
<name>A0A1B6FCR2_9HEMI</name>
<evidence type="ECO:0000256" key="3">
    <source>
        <dbReference type="ARBA" id="ARBA00022771"/>
    </source>
</evidence>
<dbReference type="PANTHER" id="PTHR46395:SF1">
    <property type="entry name" value="ADP-RIBOSYLATION FACTOR GTPASE-ACTIVATING PROTEIN 1"/>
    <property type="match status" value="1"/>
</dbReference>
<feature type="non-terminal residue" evidence="6">
    <location>
        <position position="1"/>
    </location>
</feature>
<gene>
    <name evidence="6" type="ORF">g.143</name>
</gene>
<dbReference type="GO" id="GO:0030100">
    <property type="term" value="P:regulation of endocytosis"/>
    <property type="evidence" value="ECO:0007669"/>
    <property type="project" value="TreeGrafter"/>
</dbReference>
<feature type="compositionally biased region" description="Basic and acidic residues" evidence="5">
    <location>
        <begin position="148"/>
        <end position="157"/>
    </location>
</feature>
<feature type="region of interest" description="Disordered" evidence="5">
    <location>
        <begin position="115"/>
        <end position="157"/>
    </location>
</feature>
<dbReference type="GO" id="GO:0000139">
    <property type="term" value="C:Golgi membrane"/>
    <property type="evidence" value="ECO:0007669"/>
    <property type="project" value="TreeGrafter"/>
</dbReference>
<feature type="compositionally biased region" description="Polar residues" evidence="5">
    <location>
        <begin position="115"/>
        <end position="147"/>
    </location>
</feature>
<dbReference type="GO" id="GO:0032012">
    <property type="term" value="P:regulation of ARF protein signal transduction"/>
    <property type="evidence" value="ECO:0007669"/>
    <property type="project" value="TreeGrafter"/>
</dbReference>
<evidence type="ECO:0000256" key="4">
    <source>
        <dbReference type="ARBA" id="ARBA00022833"/>
    </source>
</evidence>
<dbReference type="AlphaFoldDB" id="A0A1B6FCR2"/>
<keyword evidence="3" id="KW-0863">Zinc-finger</keyword>
<keyword evidence="1" id="KW-0343">GTPase activation</keyword>
<dbReference type="GO" id="GO:0005096">
    <property type="term" value="F:GTPase activator activity"/>
    <property type="evidence" value="ECO:0007669"/>
    <property type="project" value="UniProtKB-KW"/>
</dbReference>
<evidence type="ECO:0000313" key="6">
    <source>
        <dbReference type="EMBL" id="JAS47743.1"/>
    </source>
</evidence>
<proteinExistence type="predicted"/>
<evidence type="ECO:0000256" key="2">
    <source>
        <dbReference type="ARBA" id="ARBA00022723"/>
    </source>
</evidence>
<accession>A0A1B6FCR2</accession>